<dbReference type="Proteomes" id="UP001549207">
    <property type="component" value="Unassembled WGS sequence"/>
</dbReference>
<reference evidence="1" key="1">
    <citation type="submission" date="2024-06" db="EMBL/GenBank/DDBJ databases">
        <title>Genomic Encyclopedia of Type Strains, Phase IV (KMG-IV): sequencing the most valuable type-strain genomes for metagenomic binning, comparative biology and taxonomic classification.</title>
        <authorList>
            <person name="Goeker M."/>
        </authorList>
    </citation>
    <scope>NUCLEOTIDE SEQUENCE</scope>
    <source>
        <strain evidence="1">SJCon</strain>
    </source>
</reference>
<proteinExistence type="predicted"/>
<comment type="caution">
    <text evidence="1">The sequence shown here is derived from an EMBL/GenBank/DDBJ whole genome shotgun (WGS) entry which is preliminary data.</text>
</comment>
<name>A0ACC6T9R6_9MICC</name>
<dbReference type="EMBL" id="JBEPNJ010000001">
    <property type="protein sequence ID" value="MET3770449.1"/>
    <property type="molecule type" value="Genomic_DNA"/>
</dbReference>
<evidence type="ECO:0000313" key="1">
    <source>
        <dbReference type="EMBL" id="MET3770449.1"/>
    </source>
</evidence>
<protein>
    <submittedName>
        <fullName evidence="1">ABC-2 type transport system permease protein</fullName>
    </submittedName>
</protein>
<evidence type="ECO:0000313" key="2">
    <source>
        <dbReference type="Proteomes" id="UP001549207"/>
    </source>
</evidence>
<organism evidence="1 2">
    <name type="scientific">Arthrobacter nitrophenolicus</name>
    <dbReference type="NCBI Taxonomy" id="683150"/>
    <lineage>
        <taxon>Bacteria</taxon>
        <taxon>Bacillati</taxon>
        <taxon>Actinomycetota</taxon>
        <taxon>Actinomycetes</taxon>
        <taxon>Micrococcales</taxon>
        <taxon>Micrococcaceae</taxon>
        <taxon>Arthrobacter</taxon>
    </lineage>
</organism>
<keyword evidence="2" id="KW-1185">Reference proteome</keyword>
<accession>A0ACC6T9R6</accession>
<gene>
    <name evidence="1" type="ORF">ABIC98_000073</name>
</gene>
<sequence>MSTQSLRGTVGAGDAMRTPGLGRVLRDTRYVFWREMLLPLRDPFSLIFSLIQPLVFLGLFGPLLGASVGAPAFGGQSTLQWFLPGVVVMIALFGTSMTGSNLQYELMTGSYERILATPLSRSSLMIGRALKEWAPLVLQGLLIALVCIPFGFVFHPLHVLLGLVILGIFGIGLGALSYSLALVSQNKEWIFWGVQQTLLFPLMILSGIMLPIEAGPAWMKTASLFNPLTYLVNAERELFAGTIGGHTLWGLVAAAVTAAVGLAVGIRTISRDIR</sequence>